<dbReference type="HOGENOM" id="CLU_2602560_0_0_10"/>
<accession>F9Z9K2</accession>
<name>F9Z9K2_ODOSD</name>
<proteinExistence type="predicted"/>
<dbReference type="Proteomes" id="UP000006657">
    <property type="component" value="Chromosome"/>
</dbReference>
<evidence type="ECO:0000313" key="1">
    <source>
        <dbReference type="EMBL" id="ADY34269.1"/>
    </source>
</evidence>
<keyword evidence="2" id="KW-1185">Reference proteome</keyword>
<dbReference type="AlphaFoldDB" id="F9Z9K2"/>
<organism evidence="1 2">
    <name type="scientific">Odoribacter splanchnicus (strain ATCC 29572 / DSM 20712 / CIP 104287 / JCM 15291 / NCTC 10825 / 1651/6)</name>
    <name type="common">Bacteroides splanchnicus</name>
    <dbReference type="NCBI Taxonomy" id="709991"/>
    <lineage>
        <taxon>Bacteria</taxon>
        <taxon>Pseudomonadati</taxon>
        <taxon>Bacteroidota</taxon>
        <taxon>Bacteroidia</taxon>
        <taxon>Bacteroidales</taxon>
        <taxon>Odoribacteraceae</taxon>
        <taxon>Odoribacter</taxon>
    </lineage>
</organism>
<gene>
    <name evidence="1" type="ordered locus">Odosp_3310</name>
</gene>
<dbReference type="EMBL" id="CP002544">
    <property type="protein sequence ID" value="ADY34269.1"/>
    <property type="molecule type" value="Genomic_DNA"/>
</dbReference>
<evidence type="ECO:0000313" key="2">
    <source>
        <dbReference type="Proteomes" id="UP000006657"/>
    </source>
</evidence>
<reference evidence="1 2" key="1">
    <citation type="journal article" date="2011" name="Stand. Genomic Sci.">
        <title>Complete genome sequence of Odoribacter splanchnicus type strain (1651/6).</title>
        <authorList>
            <consortium name="US DOE Joint Genome Institute (JGI-PGF)"/>
            <person name="Goker M."/>
            <person name="Gronow S."/>
            <person name="Zeytun A."/>
            <person name="Nolan M."/>
            <person name="Lucas S."/>
            <person name="Lapidus A."/>
            <person name="Hammon N."/>
            <person name="Deshpande S."/>
            <person name="Cheng J.F."/>
            <person name="Pitluck S."/>
            <person name="Liolios K."/>
            <person name="Pagani I."/>
            <person name="Ivanova N."/>
            <person name="Mavromatis K."/>
            <person name="Ovchinikova G."/>
            <person name="Pati A."/>
            <person name="Tapia R."/>
            <person name="Han C."/>
            <person name="Goodwin L."/>
            <person name="Chen A."/>
            <person name="Palaniappan K."/>
            <person name="Land M."/>
            <person name="Hauser L."/>
            <person name="Jeffries C.D."/>
            <person name="Brambilla E.M."/>
            <person name="Rohde M."/>
            <person name="Detter J.C."/>
            <person name="Woyke T."/>
            <person name="Bristow J."/>
            <person name="Markowitz V."/>
            <person name="Hugenholtz P."/>
            <person name="Eisen J.A."/>
            <person name="Kyrpides N.C."/>
            <person name="Klenk H.P."/>
        </authorList>
    </citation>
    <scope>NUCLEOTIDE SEQUENCE [LARGE SCALE GENOMIC DNA]</scope>
    <source>
        <strain evidence="2">ATCC 29572 / DSM 20712 / JCM 15291 / NCTC 10825 / 1651/6</strain>
    </source>
</reference>
<sequence length="79" mass="9081">MKPAEYLNILLRECRLFPNFTYNPCPAHVNFYLCLLALSKKSVLLFSGVNRAPIPLLPTFGLDRLRALTIQDKFKTQIL</sequence>
<protein>
    <submittedName>
        <fullName evidence="1">Uncharacterized protein</fullName>
    </submittedName>
</protein>
<dbReference type="KEGG" id="osp:Odosp_3310"/>
<dbReference type="PaxDb" id="709991-Odosp_3310"/>